<comment type="pathway">
    <text evidence="2">Protein modification; protein ubiquitination.</text>
</comment>
<gene>
    <name evidence="6" type="ORF">EJB05_19844</name>
</gene>
<dbReference type="Proteomes" id="UP000324897">
    <property type="component" value="Chromosome 1"/>
</dbReference>
<keyword evidence="4" id="KW-0808">Transferase</keyword>
<evidence type="ECO:0000256" key="4">
    <source>
        <dbReference type="ARBA" id="ARBA00022679"/>
    </source>
</evidence>
<dbReference type="UniPathway" id="UPA00143"/>
<comment type="catalytic activity">
    <reaction evidence="1">
        <text>S-ubiquitinyl-[E2 ubiquitin-conjugating enzyme]-L-cysteine + [acceptor protein]-L-lysine = [E2 ubiquitin-conjugating enzyme]-L-cysteine + N(6)-ubiquitinyl-[acceptor protein]-L-lysine.</text>
        <dbReference type="EC" id="2.3.2.27"/>
    </reaction>
</comment>
<dbReference type="CDD" id="cd16655">
    <property type="entry name" value="RING-Ubox_WDSUB1-like"/>
    <property type="match status" value="1"/>
</dbReference>
<dbReference type="GO" id="GO:0016567">
    <property type="term" value="P:protein ubiquitination"/>
    <property type="evidence" value="ECO:0007669"/>
    <property type="project" value="UniProtKB-UniPathway"/>
</dbReference>
<sequence>MSWCTSLARRPYSSYLTSPSNLHAALQTLSPSQCILSFSPPPSHDPQAGTAYLSMNRLTLFLLQVLCSSWRQNYSYKSSTHSDGVTVEFTYRRFRLKPTAVMLSVAAFNSQEDSLESGRAVMERQTARRTPTNVSQMVESVFASVILAKDLAARCKDRVLQLTDDETKNITQDLENVLQNVYDDLSMLSASAFGSSTYMDVLIKSQGYSEADISMNVVSNKPRRRSLRDIDTPRLVDFLQGMYHESHEFGGPMFTTLPEVAEYIEPLYDAFLCPLTNEVMNDPVTTESGVTYERRAIEEYIEMYVDSSEPVYCPVTKMPMQIKPVTSNASLKSVIEEWTMRNEAMRVRIARTALSLSTADTMVLEAIHELKLLAKLRGKNRELMHKIGVTKFLARLLDNHNAQIRCDTLELLCLLVEDEEGKDIVGKTKAIARTIKLLSSNTTDERHAAVLFLLELSKSQLLLEDIGSAAGSILILTTMKINNSDDPIASEKAGAILQNLEKCPKNIKYMAESGYLEPLQSHLVEGSEETQMEMISYLSELVQEQELTIDITKSTSEILIKMTRSCNAVVRKSAFNVLVQLSSHHPNSKMLVNTGAVPVMIEELFIRKVEDEPMNSMASAATILANIVESGIDPDTTVVNKEGHVLTSKYSIYNFVHMLKCFMPDDLNLSILRILLALTALAKPLATVVSVIRENHRGHAIVELMSAPTEALSIAATRLLITLSPHIGHTIAERLCKTQGQPGSLVKSISHAGRVTERQAASATLLSRLPYRNTSLNVALVQEHAMPTILSAMKEMQKGTGRTSRHAGPFMEGLVGALVRFTATLYSPEVLQAAMDQNLVSVLSDLLGGAAGSDEVQRLAALGLENLSYLSIKLSQPPPEELLSKKTIILKLRKDSKALNNSKKNLTHQLNICPVHKGICTPATTFCLLEAGAVEGLLSCLENDNVRVVEAALGALCTLLDERVDVEKSVAALVELDAVRRVLGALRQHRQNILWQKCFCVVEKLLEHGDDRCVREVTGDRMLPTALVSAFHRGDASTKQAAESILRRLHKIPDYSVTYVSMEF</sequence>
<dbReference type="PROSITE" id="PS51698">
    <property type="entry name" value="U_BOX"/>
    <property type="match status" value="1"/>
</dbReference>
<accession>A0A5J9UWS3</accession>
<dbReference type="SMART" id="SM00185">
    <property type="entry name" value="ARM"/>
    <property type="match status" value="5"/>
</dbReference>
<protein>
    <recommendedName>
        <fullName evidence="3">RING-type E3 ubiquitin transferase</fullName>
        <ecNumber evidence="3">2.3.2.27</ecNumber>
    </recommendedName>
</protein>
<dbReference type="GO" id="GO:0061630">
    <property type="term" value="F:ubiquitin protein ligase activity"/>
    <property type="evidence" value="ECO:0007669"/>
    <property type="project" value="UniProtKB-EC"/>
</dbReference>
<dbReference type="SUPFAM" id="SSF57850">
    <property type="entry name" value="RING/U-box"/>
    <property type="match status" value="1"/>
</dbReference>
<dbReference type="InterPro" id="IPR052608">
    <property type="entry name" value="U-box_domain_protein"/>
</dbReference>
<dbReference type="Pfam" id="PF04564">
    <property type="entry name" value="U-box"/>
    <property type="match status" value="1"/>
</dbReference>
<dbReference type="SUPFAM" id="SSF48371">
    <property type="entry name" value="ARM repeat"/>
    <property type="match status" value="2"/>
</dbReference>
<dbReference type="InterPro" id="IPR003613">
    <property type="entry name" value="Ubox_domain"/>
</dbReference>
<evidence type="ECO:0000256" key="2">
    <source>
        <dbReference type="ARBA" id="ARBA00004906"/>
    </source>
</evidence>
<dbReference type="AlphaFoldDB" id="A0A5J9UWS3"/>
<reference evidence="6 7" key="1">
    <citation type="journal article" date="2019" name="Sci. Rep.">
        <title>A high-quality genome of Eragrostis curvula grass provides insights into Poaceae evolution and supports new strategies to enhance forage quality.</title>
        <authorList>
            <person name="Carballo J."/>
            <person name="Santos B.A.C.M."/>
            <person name="Zappacosta D."/>
            <person name="Garbus I."/>
            <person name="Selva J.P."/>
            <person name="Gallo C.A."/>
            <person name="Diaz A."/>
            <person name="Albertini E."/>
            <person name="Caccamo M."/>
            <person name="Echenique V."/>
        </authorList>
    </citation>
    <scope>NUCLEOTIDE SEQUENCE [LARGE SCALE GENOMIC DNA]</scope>
    <source>
        <strain evidence="7">cv. Victoria</strain>
        <tissue evidence="6">Leaf</tissue>
    </source>
</reference>
<dbReference type="InterPro" id="IPR011989">
    <property type="entry name" value="ARM-like"/>
</dbReference>
<dbReference type="SMART" id="SM00504">
    <property type="entry name" value="Ubox"/>
    <property type="match status" value="1"/>
</dbReference>
<dbReference type="InterPro" id="IPR013083">
    <property type="entry name" value="Znf_RING/FYVE/PHD"/>
</dbReference>
<dbReference type="InterPro" id="IPR016024">
    <property type="entry name" value="ARM-type_fold"/>
</dbReference>
<dbReference type="PANTHER" id="PTHR45958:SF2">
    <property type="entry name" value="RING-TYPE E3 UBIQUITIN TRANSFERASE"/>
    <property type="match status" value="1"/>
</dbReference>
<proteinExistence type="predicted"/>
<dbReference type="Gramene" id="TVU28329">
    <property type="protein sequence ID" value="TVU28329"/>
    <property type="gene ID" value="EJB05_19844"/>
</dbReference>
<evidence type="ECO:0000313" key="7">
    <source>
        <dbReference type="Proteomes" id="UP000324897"/>
    </source>
</evidence>
<dbReference type="InterPro" id="IPR000225">
    <property type="entry name" value="Armadillo"/>
</dbReference>
<evidence type="ECO:0000259" key="5">
    <source>
        <dbReference type="PROSITE" id="PS51698"/>
    </source>
</evidence>
<organism evidence="6 7">
    <name type="scientific">Eragrostis curvula</name>
    <name type="common">weeping love grass</name>
    <dbReference type="NCBI Taxonomy" id="38414"/>
    <lineage>
        <taxon>Eukaryota</taxon>
        <taxon>Viridiplantae</taxon>
        <taxon>Streptophyta</taxon>
        <taxon>Embryophyta</taxon>
        <taxon>Tracheophyta</taxon>
        <taxon>Spermatophyta</taxon>
        <taxon>Magnoliopsida</taxon>
        <taxon>Liliopsida</taxon>
        <taxon>Poales</taxon>
        <taxon>Poaceae</taxon>
        <taxon>PACMAD clade</taxon>
        <taxon>Chloridoideae</taxon>
        <taxon>Eragrostideae</taxon>
        <taxon>Eragrostidinae</taxon>
        <taxon>Eragrostis</taxon>
    </lineage>
</organism>
<evidence type="ECO:0000256" key="3">
    <source>
        <dbReference type="ARBA" id="ARBA00012483"/>
    </source>
</evidence>
<dbReference type="PANTHER" id="PTHR45958">
    <property type="entry name" value="RING-TYPE E3 UBIQUITIN TRANSFERASE"/>
    <property type="match status" value="1"/>
</dbReference>
<dbReference type="OrthoDB" id="10064100at2759"/>
<dbReference type="Gene3D" id="3.30.40.10">
    <property type="entry name" value="Zinc/RING finger domain, C3HC4 (zinc finger)"/>
    <property type="match status" value="1"/>
</dbReference>
<dbReference type="EMBL" id="RWGY01000011">
    <property type="protein sequence ID" value="TVU28329.1"/>
    <property type="molecule type" value="Genomic_DNA"/>
</dbReference>
<evidence type="ECO:0000256" key="1">
    <source>
        <dbReference type="ARBA" id="ARBA00000900"/>
    </source>
</evidence>
<feature type="domain" description="U-box" evidence="5">
    <location>
        <begin position="266"/>
        <end position="345"/>
    </location>
</feature>
<feature type="non-terminal residue" evidence="6">
    <location>
        <position position="1"/>
    </location>
</feature>
<evidence type="ECO:0000313" key="6">
    <source>
        <dbReference type="EMBL" id="TVU28329.1"/>
    </source>
</evidence>
<dbReference type="Pfam" id="PF00514">
    <property type="entry name" value="Arm"/>
    <property type="match status" value="1"/>
</dbReference>
<name>A0A5J9UWS3_9POAL</name>
<dbReference type="EC" id="2.3.2.27" evidence="3"/>
<keyword evidence="7" id="KW-1185">Reference proteome</keyword>
<comment type="caution">
    <text evidence="6">The sequence shown here is derived from an EMBL/GenBank/DDBJ whole genome shotgun (WGS) entry which is preliminary data.</text>
</comment>
<dbReference type="Gene3D" id="1.25.10.10">
    <property type="entry name" value="Leucine-rich Repeat Variant"/>
    <property type="match status" value="3"/>
</dbReference>